<protein>
    <recommendedName>
        <fullName evidence="1">Dipeptidase</fullName>
        <ecNumber evidence="1">3.4.13.19</ecNumber>
    </recommendedName>
</protein>
<comment type="caution">
    <text evidence="2">The sequence shown here is derived from an EMBL/GenBank/DDBJ whole genome shotgun (WGS) entry which is preliminary data.</text>
</comment>
<keyword evidence="3" id="KW-1185">Reference proteome</keyword>
<comment type="catalytic activity">
    <reaction evidence="1">
        <text>an L-aminoacyl-L-amino acid + H2O = 2 an L-alpha-amino acid</text>
        <dbReference type="Rhea" id="RHEA:48940"/>
        <dbReference type="ChEBI" id="CHEBI:15377"/>
        <dbReference type="ChEBI" id="CHEBI:59869"/>
        <dbReference type="ChEBI" id="CHEBI:77460"/>
        <dbReference type="EC" id="3.4.13.19"/>
    </reaction>
</comment>
<comment type="similarity">
    <text evidence="1">Belongs to the metallo-dependent hydrolases superfamily. Peptidase M19 family.</text>
</comment>
<evidence type="ECO:0000313" key="2">
    <source>
        <dbReference type="EMBL" id="KAF0296204.1"/>
    </source>
</evidence>
<keyword evidence="1" id="KW-0482">Metalloprotease</keyword>
<sequence length="122" mass="14372">MLDVAVAVCLVRCWTWPRQSVCTPLGLEDVSRYPFLFAELLRDSSWSVLDLQKLAGLNLIRAFRQVEQVRDRMRRQGVEPLEELIPRQQLRGKLNCTYSLYRVRQQQQRPSQDDEDVRSNHS</sequence>
<dbReference type="EC" id="3.4.13.19" evidence="1"/>
<dbReference type="InterPro" id="IPR008257">
    <property type="entry name" value="Pept_M19"/>
</dbReference>
<comment type="subcellular location">
    <subcellularLocation>
        <location evidence="1">Membrane</location>
        <topology evidence="1">Lipid-anchor</topology>
        <topology evidence="1">GPI-anchor</topology>
    </subcellularLocation>
</comment>
<keyword evidence="1" id="KW-0472">Membrane</keyword>
<dbReference type="PANTHER" id="PTHR10443:SF12">
    <property type="entry name" value="DIPEPTIDASE"/>
    <property type="match status" value="1"/>
</dbReference>
<dbReference type="Gene3D" id="3.20.20.140">
    <property type="entry name" value="Metal-dependent hydrolases"/>
    <property type="match status" value="1"/>
</dbReference>
<evidence type="ECO:0000256" key="1">
    <source>
        <dbReference type="RuleBase" id="RU341113"/>
    </source>
</evidence>
<dbReference type="GO" id="GO:0098552">
    <property type="term" value="C:side of membrane"/>
    <property type="evidence" value="ECO:0007669"/>
    <property type="project" value="UniProtKB-KW"/>
</dbReference>
<keyword evidence="1" id="KW-0449">Lipoprotein</keyword>
<comment type="cofactor">
    <cofactor evidence="1">
        <name>Zn(2+)</name>
        <dbReference type="ChEBI" id="CHEBI:29105"/>
    </cofactor>
</comment>
<dbReference type="SUPFAM" id="SSF51556">
    <property type="entry name" value="Metallo-dependent hydrolases"/>
    <property type="match status" value="1"/>
</dbReference>
<dbReference type="PANTHER" id="PTHR10443">
    <property type="entry name" value="MICROSOMAL DIPEPTIDASE"/>
    <property type="match status" value="1"/>
</dbReference>
<keyword evidence="1" id="KW-0336">GPI-anchor</keyword>
<dbReference type="GO" id="GO:0006508">
    <property type="term" value="P:proteolysis"/>
    <property type="evidence" value="ECO:0007669"/>
    <property type="project" value="UniProtKB-KW"/>
</dbReference>
<keyword evidence="1" id="KW-1015">Disulfide bond</keyword>
<comment type="subunit">
    <text evidence="1">Homodimer; disulfide-linked.</text>
</comment>
<accession>A0A6A4VX84</accession>
<dbReference type="EMBL" id="VIIS01001579">
    <property type="protein sequence ID" value="KAF0296204.1"/>
    <property type="molecule type" value="Genomic_DNA"/>
</dbReference>
<dbReference type="AlphaFoldDB" id="A0A6A4VX84"/>
<keyword evidence="1" id="KW-0479">Metal-binding</keyword>
<keyword evidence="1" id="KW-0862">Zinc</keyword>
<keyword evidence="1" id="KW-0325">Glycoprotein</keyword>
<dbReference type="GO" id="GO:0046872">
    <property type="term" value="F:metal ion binding"/>
    <property type="evidence" value="ECO:0007669"/>
    <property type="project" value="UniProtKB-UniRule"/>
</dbReference>
<reference evidence="2 3" key="1">
    <citation type="submission" date="2019-07" db="EMBL/GenBank/DDBJ databases">
        <title>Draft genome assembly of a fouling barnacle, Amphibalanus amphitrite (Darwin, 1854): The first reference genome for Thecostraca.</title>
        <authorList>
            <person name="Kim W."/>
        </authorList>
    </citation>
    <scope>NUCLEOTIDE SEQUENCE [LARGE SCALE GENOMIC DNA]</scope>
    <source>
        <strain evidence="2">SNU_AA5</strain>
        <tissue evidence="2">Soma without cirri and trophi</tissue>
    </source>
</reference>
<dbReference type="InterPro" id="IPR032466">
    <property type="entry name" value="Metal_Hydrolase"/>
</dbReference>
<keyword evidence="1" id="KW-0645">Protease</keyword>
<dbReference type="GO" id="GO:0070573">
    <property type="term" value="F:metallodipeptidase activity"/>
    <property type="evidence" value="ECO:0007669"/>
    <property type="project" value="InterPro"/>
</dbReference>
<dbReference type="OrthoDB" id="445695at2759"/>
<organism evidence="2 3">
    <name type="scientific">Amphibalanus amphitrite</name>
    <name type="common">Striped barnacle</name>
    <name type="synonym">Balanus amphitrite</name>
    <dbReference type="NCBI Taxonomy" id="1232801"/>
    <lineage>
        <taxon>Eukaryota</taxon>
        <taxon>Metazoa</taxon>
        <taxon>Ecdysozoa</taxon>
        <taxon>Arthropoda</taxon>
        <taxon>Crustacea</taxon>
        <taxon>Multicrustacea</taxon>
        <taxon>Cirripedia</taxon>
        <taxon>Thoracica</taxon>
        <taxon>Thoracicalcarea</taxon>
        <taxon>Balanomorpha</taxon>
        <taxon>Balanoidea</taxon>
        <taxon>Balanidae</taxon>
        <taxon>Amphibalaninae</taxon>
        <taxon>Amphibalanus</taxon>
    </lineage>
</organism>
<evidence type="ECO:0000313" key="3">
    <source>
        <dbReference type="Proteomes" id="UP000440578"/>
    </source>
</evidence>
<gene>
    <name evidence="2" type="primary">Dpep2</name>
    <name evidence="2" type="ORF">FJT64_006354</name>
</gene>
<keyword evidence="1" id="KW-0378">Hydrolase</keyword>
<keyword evidence="1" id="KW-0224">Dipeptidase</keyword>
<dbReference type="PROSITE" id="PS51365">
    <property type="entry name" value="RENAL_DIPEPTIDASE_2"/>
    <property type="match status" value="1"/>
</dbReference>
<name>A0A6A4VX84_AMPAM</name>
<dbReference type="Proteomes" id="UP000440578">
    <property type="component" value="Unassembled WGS sequence"/>
</dbReference>
<proteinExistence type="inferred from homology"/>